<name>A2ETJ8_TRIV3</name>
<dbReference type="Proteomes" id="UP000001542">
    <property type="component" value="Unassembled WGS sequence"/>
</dbReference>
<dbReference type="GO" id="GO:0016020">
    <property type="term" value="C:membrane"/>
    <property type="evidence" value="ECO:0007669"/>
    <property type="project" value="UniProtKB-SubCell"/>
</dbReference>
<feature type="transmembrane region" description="Helical" evidence="7">
    <location>
        <begin position="219"/>
        <end position="240"/>
    </location>
</feature>
<evidence type="ECO:0000256" key="7">
    <source>
        <dbReference type="SAM" id="Phobius"/>
    </source>
</evidence>
<dbReference type="InterPro" id="IPR048254">
    <property type="entry name" value="CDP_ALCOHOL_P_TRANSF_CS"/>
</dbReference>
<reference evidence="8" key="1">
    <citation type="submission" date="2006-10" db="EMBL/GenBank/DDBJ databases">
        <authorList>
            <person name="Amadeo P."/>
            <person name="Zhao Q."/>
            <person name="Wortman J."/>
            <person name="Fraser-Liggett C."/>
            <person name="Carlton J."/>
        </authorList>
    </citation>
    <scope>NUCLEOTIDE SEQUENCE</scope>
    <source>
        <strain evidence="8">G3</strain>
    </source>
</reference>
<gene>
    <name evidence="8" type="ORF">TVAG_055300</name>
</gene>
<dbReference type="Pfam" id="PF01066">
    <property type="entry name" value="CDP-OH_P_transf"/>
    <property type="match status" value="1"/>
</dbReference>
<evidence type="ECO:0000256" key="3">
    <source>
        <dbReference type="ARBA" id="ARBA00022679"/>
    </source>
</evidence>
<protein>
    <submittedName>
        <fullName evidence="8">CDP-alcohol phosphatidyltransferase family protein</fullName>
    </submittedName>
</protein>
<dbReference type="PANTHER" id="PTHR10414:SF37">
    <property type="entry name" value="BB IN A BOXCAR, ISOFORM C"/>
    <property type="match status" value="1"/>
</dbReference>
<feature type="region of interest" description="Disordered" evidence="6">
    <location>
        <begin position="395"/>
        <end position="423"/>
    </location>
</feature>
<dbReference type="RefSeq" id="XP_001316267.1">
    <property type="nucleotide sequence ID" value="XM_001316232.1"/>
</dbReference>
<feature type="transmembrane region" description="Helical" evidence="7">
    <location>
        <begin position="155"/>
        <end position="175"/>
    </location>
</feature>
<dbReference type="Gene3D" id="1.20.120.1760">
    <property type="match status" value="1"/>
</dbReference>
<evidence type="ECO:0000313" key="8">
    <source>
        <dbReference type="EMBL" id="EAY04044.1"/>
    </source>
</evidence>
<reference evidence="8" key="2">
    <citation type="journal article" date="2007" name="Science">
        <title>Draft genome sequence of the sexually transmitted pathogen Trichomonas vaginalis.</title>
        <authorList>
            <person name="Carlton J.M."/>
            <person name="Hirt R.P."/>
            <person name="Silva J.C."/>
            <person name="Delcher A.L."/>
            <person name="Schatz M."/>
            <person name="Zhao Q."/>
            <person name="Wortman J.R."/>
            <person name="Bidwell S.L."/>
            <person name="Alsmark U.C.M."/>
            <person name="Besteiro S."/>
            <person name="Sicheritz-Ponten T."/>
            <person name="Noel C.J."/>
            <person name="Dacks J.B."/>
            <person name="Foster P.G."/>
            <person name="Simillion C."/>
            <person name="Van de Peer Y."/>
            <person name="Miranda-Saavedra D."/>
            <person name="Barton G.J."/>
            <person name="Westrop G.D."/>
            <person name="Mueller S."/>
            <person name="Dessi D."/>
            <person name="Fiori P.L."/>
            <person name="Ren Q."/>
            <person name="Paulsen I."/>
            <person name="Zhang H."/>
            <person name="Bastida-Corcuera F.D."/>
            <person name="Simoes-Barbosa A."/>
            <person name="Brown M.T."/>
            <person name="Hayes R.D."/>
            <person name="Mukherjee M."/>
            <person name="Okumura C.Y."/>
            <person name="Schneider R."/>
            <person name="Smith A.J."/>
            <person name="Vanacova S."/>
            <person name="Villalvazo M."/>
            <person name="Haas B.J."/>
            <person name="Pertea M."/>
            <person name="Feldblyum T.V."/>
            <person name="Utterback T.R."/>
            <person name="Shu C.L."/>
            <person name="Osoegawa K."/>
            <person name="de Jong P.J."/>
            <person name="Hrdy I."/>
            <person name="Horvathova L."/>
            <person name="Zubacova Z."/>
            <person name="Dolezal P."/>
            <person name="Malik S.B."/>
            <person name="Logsdon J.M. Jr."/>
            <person name="Henze K."/>
            <person name="Gupta A."/>
            <person name="Wang C.C."/>
            <person name="Dunne R.L."/>
            <person name="Upcroft J.A."/>
            <person name="Upcroft P."/>
            <person name="White O."/>
            <person name="Salzberg S.L."/>
            <person name="Tang P."/>
            <person name="Chiu C.-H."/>
            <person name="Lee Y.-S."/>
            <person name="Embley T.M."/>
            <person name="Coombs G.H."/>
            <person name="Mottram J.C."/>
            <person name="Tachezy J."/>
            <person name="Fraser-Liggett C.M."/>
            <person name="Johnson P.J."/>
        </authorList>
    </citation>
    <scope>NUCLEOTIDE SEQUENCE [LARGE SCALE GENOMIC DNA]</scope>
    <source>
        <strain evidence="8">G3</strain>
    </source>
</reference>
<feature type="transmembrane region" description="Helical" evidence="7">
    <location>
        <begin position="61"/>
        <end position="84"/>
    </location>
</feature>
<dbReference type="VEuPathDB" id="TrichDB:TVAG_055300"/>
<keyword evidence="7" id="KW-0812">Transmembrane</keyword>
<feature type="transmembrane region" description="Helical" evidence="7">
    <location>
        <begin position="340"/>
        <end position="369"/>
    </location>
</feature>
<evidence type="ECO:0000256" key="2">
    <source>
        <dbReference type="ARBA" id="ARBA00010441"/>
    </source>
</evidence>
<dbReference type="GO" id="GO:0016780">
    <property type="term" value="F:phosphotransferase activity, for other substituted phosphate groups"/>
    <property type="evidence" value="ECO:0007669"/>
    <property type="project" value="InterPro"/>
</dbReference>
<dbReference type="FunFam" id="1.20.120.1760:FF:000015">
    <property type="entry name" value="CDP-alcohol phosphatidyltransferase family protein"/>
    <property type="match status" value="1"/>
</dbReference>
<dbReference type="OrthoDB" id="196717at2759"/>
<feature type="transmembrane region" description="Helical" evidence="7">
    <location>
        <begin position="252"/>
        <end position="273"/>
    </location>
</feature>
<feature type="compositionally biased region" description="Basic and acidic residues" evidence="6">
    <location>
        <begin position="404"/>
        <end position="423"/>
    </location>
</feature>
<dbReference type="STRING" id="5722.A2ETJ8"/>
<dbReference type="KEGG" id="tva:4761893"/>
<organism evidence="8 9">
    <name type="scientific">Trichomonas vaginalis (strain ATCC PRA-98 / G3)</name>
    <dbReference type="NCBI Taxonomy" id="412133"/>
    <lineage>
        <taxon>Eukaryota</taxon>
        <taxon>Metamonada</taxon>
        <taxon>Parabasalia</taxon>
        <taxon>Trichomonadida</taxon>
        <taxon>Trichomonadidae</taxon>
        <taxon>Trichomonas</taxon>
    </lineage>
</organism>
<keyword evidence="4 7" id="KW-0472">Membrane</keyword>
<dbReference type="PANTHER" id="PTHR10414">
    <property type="entry name" value="ETHANOLAMINEPHOSPHOTRANSFERASE"/>
    <property type="match status" value="1"/>
</dbReference>
<dbReference type="AlphaFoldDB" id="A2ETJ8"/>
<dbReference type="PIRSF" id="PIRSF015665">
    <property type="entry name" value="CHOPT"/>
    <property type="match status" value="1"/>
</dbReference>
<dbReference type="GO" id="GO:0008654">
    <property type="term" value="P:phospholipid biosynthetic process"/>
    <property type="evidence" value="ECO:0007669"/>
    <property type="project" value="InterPro"/>
</dbReference>
<dbReference type="PROSITE" id="PS00379">
    <property type="entry name" value="CDP_ALCOHOL_P_TRANSF"/>
    <property type="match status" value="1"/>
</dbReference>
<dbReference type="InterPro" id="IPR014472">
    <property type="entry name" value="CHOPT"/>
</dbReference>
<sequence length="423" mass="48358">MSFIEFCMAINKFQFRMQIFTQEELTAAKNHKYSGTDDSLMVRFCFKYIWNWMVEKFPMWLAPNVITLTGFLFEVVSFCLSFHYSSFMKVALPDWLCIVDGACLLIYQTLDNLDGKQARRTGSSSSLGQFFDHGCDAITGCLELMKASMVFEYHASTKTFVFVSCMGIGFLLTTWEEFCTHKFYLGYLNGPDEGLFLLGLAQISCGIKIRMKNFYSWNFFNYAFIIGFVFTLLLIFYDVFKEIWNEPSKIKQGLLAILPCFITFGLFLANAISMKFFNMSPYFIMLCGLVLQYGGQMIIVAILTGKSALSLFSAIQVIEWILIAVPLLPEIVFSEQYWMILFYAHLALMLITDINVVYSLSTGLGIPIFTIKHREQSLPSEQMEIVNIEEDEGSFAADADPEQVDDKVTQDPEQHDEKPAESL</sequence>
<dbReference type="OMA" id="PSAWVNT"/>
<evidence type="ECO:0000256" key="6">
    <source>
        <dbReference type="SAM" id="MobiDB-lite"/>
    </source>
</evidence>
<keyword evidence="9" id="KW-1185">Reference proteome</keyword>
<accession>A2ETJ8</accession>
<evidence type="ECO:0000256" key="1">
    <source>
        <dbReference type="ARBA" id="ARBA00004370"/>
    </source>
</evidence>
<proteinExistence type="inferred from homology"/>
<dbReference type="InterPro" id="IPR000462">
    <property type="entry name" value="CDP-OH_P_trans"/>
</dbReference>
<dbReference type="EMBL" id="DS113487">
    <property type="protein sequence ID" value="EAY04044.1"/>
    <property type="molecule type" value="Genomic_DNA"/>
</dbReference>
<dbReference type="FunCoup" id="A2ETJ8">
    <property type="interactions" value="316"/>
</dbReference>
<keyword evidence="3 5" id="KW-0808">Transferase</keyword>
<feature type="transmembrane region" description="Helical" evidence="7">
    <location>
        <begin position="309"/>
        <end position="328"/>
    </location>
</feature>
<comment type="subcellular location">
    <subcellularLocation>
        <location evidence="1">Membrane</location>
    </subcellularLocation>
</comment>
<dbReference type="VEuPathDB" id="TrichDB:TVAGG3_0007680"/>
<comment type="similarity">
    <text evidence="2 5">Belongs to the CDP-alcohol phosphatidyltransferase class-I family.</text>
</comment>
<evidence type="ECO:0000313" key="9">
    <source>
        <dbReference type="Proteomes" id="UP000001542"/>
    </source>
</evidence>
<keyword evidence="7" id="KW-1133">Transmembrane helix</keyword>
<dbReference type="InParanoid" id="A2ETJ8"/>
<dbReference type="eggNOG" id="KOG2877">
    <property type="taxonomic scope" value="Eukaryota"/>
</dbReference>
<dbReference type="InterPro" id="IPR043130">
    <property type="entry name" value="CDP-OH_PTrfase_TM_dom"/>
</dbReference>
<feature type="transmembrane region" description="Helical" evidence="7">
    <location>
        <begin position="279"/>
        <end position="302"/>
    </location>
</feature>
<evidence type="ECO:0000256" key="4">
    <source>
        <dbReference type="ARBA" id="ARBA00023136"/>
    </source>
</evidence>
<evidence type="ECO:0000256" key="5">
    <source>
        <dbReference type="RuleBase" id="RU003750"/>
    </source>
</evidence>